<evidence type="ECO:0000313" key="3">
    <source>
        <dbReference type="Proteomes" id="UP000254834"/>
    </source>
</evidence>
<dbReference type="AlphaFoldDB" id="A0A345ZC57"/>
<dbReference type="Proteomes" id="UP000254834">
    <property type="component" value="Chromosome"/>
</dbReference>
<protein>
    <recommendedName>
        <fullName evidence="1">PpiC domain-containing protein</fullName>
    </recommendedName>
</protein>
<reference evidence="2 3" key="1">
    <citation type="submission" date="2017-12" db="EMBL/GenBank/DDBJ databases">
        <title>Chromulinavorax destructans is a abundant pathogen of dominant heterotrophic picoflagllates.</title>
        <authorList>
            <person name="Deeg C.M."/>
            <person name="Zimmer M."/>
            <person name="Suttle C.A."/>
        </authorList>
    </citation>
    <scope>NUCLEOTIDE SEQUENCE [LARGE SCALE GENOMIC DNA]</scope>
    <source>
        <strain evidence="2 3">SeV1</strain>
    </source>
</reference>
<dbReference type="InterPro" id="IPR027304">
    <property type="entry name" value="Trigger_fact/SurA_dom_sf"/>
</dbReference>
<gene>
    <name evidence="2" type="ORF">C0J27_03965</name>
</gene>
<dbReference type="SUPFAM" id="SSF109998">
    <property type="entry name" value="Triger factor/SurA peptide-binding domain-like"/>
    <property type="match status" value="1"/>
</dbReference>
<dbReference type="InterPro" id="IPR000297">
    <property type="entry name" value="PPIase_PpiC"/>
</dbReference>
<proteinExistence type="predicted"/>
<evidence type="ECO:0000313" key="2">
    <source>
        <dbReference type="EMBL" id="AXK60874.1"/>
    </source>
</evidence>
<keyword evidence="3" id="KW-1185">Reference proteome</keyword>
<dbReference type="OrthoDB" id="14196at2"/>
<sequence length="350" mass="39184">MIISRTEKGSVSTFLLAGSLLLLTGCFQDKKELRVADQVCLATDKGELLLSIDGKPVLYAQDFEEQKAMAMQSEPRLQMILQMVPDAEYTMIFKSLEAAYVIKEYIHRQGIDETPEFKKTLRDAQEAFLIQMCMKAYQDAHPITVTKKEAQDYYNAHKSTIQGLATAPAGIEVIAVKFDKKEDAENFAQKAKDGSKKHFEAAAKELGLTVLPMVISDESYADEVVKSVALSATKFPSKEVVKTTDGSYMVLGMISKKDAEYHSFDLPEVEKGITDMCMNEKREAAQLADIAKFKEEFNVVEHKAYFEKKSEATAQMHKALQQAHNAAMNADQSADDVEMIEEDVLFQDKI</sequence>
<evidence type="ECO:0000259" key="1">
    <source>
        <dbReference type="Pfam" id="PF13145"/>
    </source>
</evidence>
<feature type="domain" description="PpiC" evidence="1">
    <location>
        <begin position="145"/>
        <end position="265"/>
    </location>
</feature>
<dbReference type="Gene3D" id="6.10.140.970">
    <property type="match status" value="1"/>
</dbReference>
<name>A0A345ZC57_9BACT</name>
<dbReference type="PROSITE" id="PS51257">
    <property type="entry name" value="PROKAR_LIPOPROTEIN"/>
    <property type="match status" value="1"/>
</dbReference>
<dbReference type="KEGG" id="cdes:C0J27_03965"/>
<dbReference type="GO" id="GO:0003755">
    <property type="term" value="F:peptidyl-prolyl cis-trans isomerase activity"/>
    <property type="evidence" value="ECO:0007669"/>
    <property type="project" value="InterPro"/>
</dbReference>
<dbReference type="EMBL" id="CP025544">
    <property type="protein sequence ID" value="AXK60874.1"/>
    <property type="molecule type" value="Genomic_DNA"/>
</dbReference>
<organism evidence="2 3">
    <name type="scientific">Candidatus Chromulinivorax destructor</name>
    <dbReference type="NCBI Taxonomy" id="2066483"/>
    <lineage>
        <taxon>Bacteria</taxon>
        <taxon>Candidatus Babelota</taxon>
        <taxon>Candidatus Babeliae</taxon>
        <taxon>Candidatus Babeliales</taxon>
        <taxon>Candidatus Chromulinivoraceae</taxon>
        <taxon>Candidatus Chromulinivorax</taxon>
    </lineage>
</organism>
<accession>A0A345ZC57</accession>
<dbReference type="RefSeq" id="WP_115585889.1">
    <property type="nucleotide sequence ID" value="NZ_CP025544.1"/>
</dbReference>
<dbReference type="Pfam" id="PF13145">
    <property type="entry name" value="Rotamase_2"/>
    <property type="match status" value="1"/>
</dbReference>